<reference evidence="12" key="1">
    <citation type="journal article" date="2013" name="J. Plant Res.">
        <title>Effect of fungi and light on seed germination of three Opuntia species from semiarid lands of central Mexico.</title>
        <authorList>
            <person name="Delgado-Sanchez P."/>
            <person name="Jimenez-Bremont J.F."/>
            <person name="Guerrero-Gonzalez Mde L."/>
            <person name="Flores J."/>
        </authorList>
    </citation>
    <scope>NUCLEOTIDE SEQUENCE</scope>
    <source>
        <tissue evidence="12">Cladode</tissue>
    </source>
</reference>
<dbReference type="FunFam" id="4.10.1100.10:FF:000001">
    <property type="entry name" value="Squamosa promoter-binding-like protein 14"/>
    <property type="match status" value="1"/>
</dbReference>
<evidence type="ECO:0000313" key="12">
    <source>
        <dbReference type="EMBL" id="MBA4668560.1"/>
    </source>
</evidence>
<dbReference type="PANTHER" id="PTHR31251:SF160">
    <property type="entry name" value="SBP-TYPE DOMAIN-CONTAINING PROTEIN"/>
    <property type="match status" value="1"/>
</dbReference>
<feature type="domain" description="SBP-type" evidence="11">
    <location>
        <begin position="166"/>
        <end position="243"/>
    </location>
</feature>
<dbReference type="PROSITE" id="PS51141">
    <property type="entry name" value="ZF_SBP"/>
    <property type="match status" value="1"/>
</dbReference>
<dbReference type="AlphaFoldDB" id="A0A7C9EI09"/>
<keyword evidence="8" id="KW-0539">Nucleus</keyword>
<evidence type="ECO:0000256" key="8">
    <source>
        <dbReference type="ARBA" id="ARBA00023242"/>
    </source>
</evidence>
<organism evidence="12">
    <name type="scientific">Opuntia streptacantha</name>
    <name type="common">Prickly pear cactus</name>
    <name type="synonym">Opuntia cardona</name>
    <dbReference type="NCBI Taxonomy" id="393608"/>
    <lineage>
        <taxon>Eukaryota</taxon>
        <taxon>Viridiplantae</taxon>
        <taxon>Streptophyta</taxon>
        <taxon>Embryophyta</taxon>
        <taxon>Tracheophyta</taxon>
        <taxon>Spermatophyta</taxon>
        <taxon>Magnoliopsida</taxon>
        <taxon>eudicotyledons</taxon>
        <taxon>Gunneridae</taxon>
        <taxon>Pentapetalae</taxon>
        <taxon>Caryophyllales</taxon>
        <taxon>Cactineae</taxon>
        <taxon>Cactaceae</taxon>
        <taxon>Opuntioideae</taxon>
        <taxon>Opuntia</taxon>
    </lineage>
</organism>
<sequence length="542" mass="59233">MESGCFDSLDKGYVSNETIQLSESIMRTKNALMGWEFKPPFSYDNSLLVPPQQSMENPGFPDLGFAENVTKQHPHDSVKDLVNSSACVGEVVSPGMVTSNDDESSSKLSSSVVDSNSRESSLIDLKLGGFGDNRNLNLSTAAPALSSAESSTQVKRARLTSLSSQKAYCQVLGCNKDLSSAKDYHKRHKVCDVHSKTAKVIVNGIEQRFCQQCSRFHLLAEFDDGKRSCRKRLAGHNERRRKPHVGFNSSRVPRSFHPYTDTGSMRSKFQGTALPATSFICQDILPRGISHTESYEINGWGRHVKVEDGVNYAQKSAATCANGLLHPKSFVPPYLYEKQYPSFVDSINSVGPGSGFSENTSQYQSEIVSHSLLQTNSVGNQDLSLFDAASTIQGCALSLLSSQPQNSSGHSSGIPAVHSLITPSTSTQYSASEIPGKLFEAGSQSLIPEVENRHPSYRVSYSGRSYLNALPVLDNGNAVNADFANRILQGSEFISDKDRFSCEDGTTINLLQLSSQLQRVETQRQSAPVKQETTGFCCLRMT</sequence>
<evidence type="ECO:0000256" key="3">
    <source>
        <dbReference type="ARBA" id="ARBA00022771"/>
    </source>
</evidence>
<proteinExistence type="predicted"/>
<evidence type="ECO:0000256" key="7">
    <source>
        <dbReference type="ARBA" id="ARBA00023163"/>
    </source>
</evidence>
<dbReference type="SUPFAM" id="SSF103612">
    <property type="entry name" value="SBT domain"/>
    <property type="match status" value="1"/>
</dbReference>
<dbReference type="GO" id="GO:0008270">
    <property type="term" value="F:zinc ion binding"/>
    <property type="evidence" value="ECO:0007669"/>
    <property type="project" value="UniProtKB-KW"/>
</dbReference>
<dbReference type="EMBL" id="GISG01240138">
    <property type="protein sequence ID" value="MBA4668560.1"/>
    <property type="molecule type" value="Transcribed_RNA"/>
</dbReference>
<keyword evidence="6" id="KW-0238">DNA-binding</keyword>
<evidence type="ECO:0000256" key="1">
    <source>
        <dbReference type="ARBA" id="ARBA00004123"/>
    </source>
</evidence>
<protein>
    <recommendedName>
        <fullName evidence="11">SBP-type domain-containing protein</fullName>
    </recommendedName>
</protein>
<dbReference type="InterPro" id="IPR044817">
    <property type="entry name" value="SBP-like"/>
</dbReference>
<feature type="region of interest" description="Disordered" evidence="10">
    <location>
        <begin position="235"/>
        <end position="261"/>
    </location>
</feature>
<feature type="region of interest" description="Disordered" evidence="10">
    <location>
        <begin position="93"/>
        <end position="113"/>
    </location>
</feature>
<dbReference type="PANTHER" id="PTHR31251">
    <property type="entry name" value="SQUAMOSA PROMOTER-BINDING-LIKE PROTEIN 4"/>
    <property type="match status" value="1"/>
</dbReference>
<keyword evidence="3 9" id="KW-0863">Zinc-finger</keyword>
<comment type="subcellular location">
    <subcellularLocation>
        <location evidence="1">Nucleus</location>
    </subcellularLocation>
</comment>
<dbReference type="InterPro" id="IPR036893">
    <property type="entry name" value="SBP_sf"/>
</dbReference>
<accession>A0A7C9EI09</accession>
<keyword evidence="2" id="KW-0479">Metal-binding</keyword>
<name>A0A7C9EI09_OPUST</name>
<keyword evidence="4" id="KW-0862">Zinc</keyword>
<evidence type="ECO:0000256" key="4">
    <source>
        <dbReference type="ARBA" id="ARBA00022833"/>
    </source>
</evidence>
<evidence type="ECO:0000256" key="9">
    <source>
        <dbReference type="PROSITE-ProRule" id="PRU00470"/>
    </source>
</evidence>
<dbReference type="GO" id="GO:0003677">
    <property type="term" value="F:DNA binding"/>
    <property type="evidence" value="ECO:0007669"/>
    <property type="project" value="UniProtKB-KW"/>
</dbReference>
<evidence type="ECO:0000256" key="6">
    <source>
        <dbReference type="ARBA" id="ARBA00023125"/>
    </source>
</evidence>
<dbReference type="Pfam" id="PF03110">
    <property type="entry name" value="SBP"/>
    <property type="match status" value="1"/>
</dbReference>
<reference evidence="12" key="2">
    <citation type="submission" date="2020-07" db="EMBL/GenBank/DDBJ databases">
        <authorList>
            <person name="Vera ALvarez R."/>
            <person name="Arias-Moreno D.M."/>
            <person name="Jimenez-Jacinto V."/>
            <person name="Jimenez-Bremont J.F."/>
            <person name="Swaminathan K."/>
            <person name="Moose S.P."/>
            <person name="Guerrero-Gonzalez M.L."/>
            <person name="Marino-Ramirez L."/>
            <person name="Landsman D."/>
            <person name="Rodriguez-Kessler M."/>
            <person name="Delgado-Sanchez P."/>
        </authorList>
    </citation>
    <scope>NUCLEOTIDE SEQUENCE</scope>
    <source>
        <tissue evidence="12">Cladode</tissue>
    </source>
</reference>
<dbReference type="InterPro" id="IPR004333">
    <property type="entry name" value="SBP_dom"/>
</dbReference>
<keyword evidence="7" id="KW-0804">Transcription</keyword>
<dbReference type="GO" id="GO:0005634">
    <property type="term" value="C:nucleus"/>
    <property type="evidence" value="ECO:0007669"/>
    <property type="project" value="UniProtKB-SubCell"/>
</dbReference>
<dbReference type="Gene3D" id="4.10.1100.10">
    <property type="entry name" value="Transcription factor, SBP-box domain"/>
    <property type="match status" value="1"/>
</dbReference>
<keyword evidence="5" id="KW-0805">Transcription regulation</keyword>
<evidence type="ECO:0000259" key="11">
    <source>
        <dbReference type="PROSITE" id="PS51141"/>
    </source>
</evidence>
<evidence type="ECO:0000256" key="5">
    <source>
        <dbReference type="ARBA" id="ARBA00023015"/>
    </source>
</evidence>
<evidence type="ECO:0000256" key="10">
    <source>
        <dbReference type="SAM" id="MobiDB-lite"/>
    </source>
</evidence>
<evidence type="ECO:0000256" key="2">
    <source>
        <dbReference type="ARBA" id="ARBA00022723"/>
    </source>
</evidence>
<feature type="compositionally biased region" description="Basic residues" evidence="10">
    <location>
        <begin position="235"/>
        <end position="244"/>
    </location>
</feature>